<proteinExistence type="inferred from homology"/>
<evidence type="ECO:0000313" key="17">
    <source>
        <dbReference type="EMBL" id="CDW58118.1"/>
    </source>
</evidence>
<organism evidence="17 18">
    <name type="scientific">Trichuris trichiura</name>
    <name type="common">Whipworm</name>
    <name type="synonym">Trichocephalus trichiurus</name>
    <dbReference type="NCBI Taxonomy" id="36087"/>
    <lineage>
        <taxon>Eukaryota</taxon>
        <taxon>Metazoa</taxon>
        <taxon>Ecdysozoa</taxon>
        <taxon>Nematoda</taxon>
        <taxon>Enoplea</taxon>
        <taxon>Dorylaimia</taxon>
        <taxon>Trichinellida</taxon>
        <taxon>Trichuridae</taxon>
        <taxon>Trichuris</taxon>
    </lineage>
</organism>
<dbReference type="InterPro" id="IPR012947">
    <property type="entry name" value="tRNA_SAD"/>
</dbReference>
<keyword evidence="4 14" id="KW-0820">tRNA-binding</keyword>
<evidence type="ECO:0000256" key="11">
    <source>
        <dbReference type="ARBA" id="ARBA00022917"/>
    </source>
</evidence>
<dbReference type="GO" id="GO:0005524">
    <property type="term" value="F:ATP binding"/>
    <property type="evidence" value="ECO:0007669"/>
    <property type="project" value="UniProtKB-UniRule"/>
</dbReference>
<gene>
    <name evidence="17" type="ORF">TTRE_0000642101</name>
</gene>
<dbReference type="SUPFAM" id="SSF55186">
    <property type="entry name" value="ThrRS/AlaRS common domain"/>
    <property type="match status" value="1"/>
</dbReference>
<sequence>MKAEEVRQKFLDFFSKKYGHTYYHSSPVIPHDDPTLLFANAGMNQFKPIFLGTVNPNSPLAKLKRVVNTQKCIRAGGKHNDLDDVGKDVYHHTFFEMLGNWSFGDYYKEEICAWAWELLTECFMLEKDRLYVTYFGGNPSMNLGPDLECRDIWLKIGIPNNRILPFGMKDNFWEMGEIGPCGPCSEIHYDRVAGRNAASLVNQDDPSVIEIWNLVFITETNGSLQLLPTRHIDCGLGFERLVSVIQGVSSNYDTDLFLPIFSYISSVTGCRPYSGKVGTEDVGQVDMAYRVVADHIRALTVALSDGGRPDSTGRGYVLRRILRRGVRFATEKLNAPPGLFASLVPQVVAILGTTFPEMAKDPDAVMAIINEEEMQFLKTLSRGGKLLDRAIDKVSPGGHIQGDIAWRLYDTYGFPVDLTELIAEERGCTVDMVAYEACRLAAQKASQVKLSCKNGLEFSAPVLKELNDLGIPTTDDSWKYRYSVADVALNNYVLETCVCRVLAIRMNGKFINQVTSGDDCVLICDRTSFYAENGGQIYDEGFMEKGDAQVEAEFCVTNVQARAGYVLHSGKVEGIITVGDKLTQRVDEQIGPDGSSFQERRRLVMKNHTATHLLNFALREIVKESVQKGSLVAPDRLRFDFSASSGLTNDQIKCVEEIILKLVAENAPVYMSEMPLSAGKTLPGLRAEFQETYPDPVRVVSVGYPIDKLLAVPSLSMQTSVEFCGGTHLHRVGHIDDFVIICEEALARGIRRIVALTGPAARRARQRCAHFNERLRSIEQSRPGGEVVEDRFYKIKKSKIVALIEEVSSSQISCWERESLCERLQALKKEVEATNKAAQALLASKILDSALKKIKSAKAAMVFSVDEENSKVLCMACVKKQYAENGQLNAKDWTSYLCSMFGGKSGGKDVNSQALLDEPSRLDDIVKAAEDFAKLKIGPVNR</sequence>
<dbReference type="InterPro" id="IPR002318">
    <property type="entry name" value="Ala-tRNA-lgiase_IIc"/>
</dbReference>
<dbReference type="InterPro" id="IPR023033">
    <property type="entry name" value="Ala_tRNA_ligase_euk/bac"/>
</dbReference>
<feature type="domain" description="Alanyl-transfer RNA synthetases family profile" evidence="16">
    <location>
        <begin position="1"/>
        <end position="767"/>
    </location>
</feature>
<keyword evidence="8 14" id="KW-0862">Zinc</keyword>
<evidence type="ECO:0000256" key="1">
    <source>
        <dbReference type="ARBA" id="ARBA00008429"/>
    </source>
</evidence>
<dbReference type="Proteomes" id="UP000030665">
    <property type="component" value="Unassembled WGS sequence"/>
</dbReference>
<dbReference type="InterPro" id="IPR050058">
    <property type="entry name" value="Ala-tRNA_ligase"/>
</dbReference>
<keyword evidence="12 14" id="KW-0030">Aminoacyl-tRNA synthetase</keyword>
<evidence type="ECO:0000256" key="3">
    <source>
        <dbReference type="ARBA" id="ARBA00017959"/>
    </source>
</evidence>
<dbReference type="InterPro" id="IPR018164">
    <property type="entry name" value="Ala-tRNA-synth_IIc_N"/>
</dbReference>
<dbReference type="FunFam" id="3.30.980.10:FF:000004">
    <property type="entry name" value="Alanine--tRNA ligase, cytoplasmic"/>
    <property type="match status" value="1"/>
</dbReference>
<keyword evidence="9 14" id="KW-0067">ATP-binding</keyword>
<evidence type="ECO:0000256" key="2">
    <source>
        <dbReference type="ARBA" id="ARBA00013168"/>
    </source>
</evidence>
<keyword evidence="7 14" id="KW-0547">Nucleotide-binding</keyword>
<dbReference type="CDD" id="cd00673">
    <property type="entry name" value="AlaRS_core"/>
    <property type="match status" value="1"/>
</dbReference>
<dbReference type="Pfam" id="PF02272">
    <property type="entry name" value="DHHA1"/>
    <property type="match status" value="1"/>
</dbReference>
<dbReference type="InterPro" id="IPR003156">
    <property type="entry name" value="DHHA1_dom"/>
</dbReference>
<comment type="function">
    <text evidence="14">Catalyzes the attachment of alanine to tRNA(Ala) in a two-step reaction: alanine is first activated by ATP to form Ala-AMP and then transferred to the acceptor end of tRNA(Ala). Also edits incorrectly charged tRNA(Ala) via its editing domain.</text>
</comment>
<evidence type="ECO:0000256" key="4">
    <source>
        <dbReference type="ARBA" id="ARBA00022555"/>
    </source>
</evidence>
<dbReference type="AlphaFoldDB" id="A0A077ZF15"/>
<accession>A0A077ZF15</accession>
<dbReference type="Pfam" id="PF07973">
    <property type="entry name" value="tRNA_SAD"/>
    <property type="match status" value="1"/>
</dbReference>
<dbReference type="GO" id="GO:0002161">
    <property type="term" value="F:aminoacyl-tRNA deacylase activity"/>
    <property type="evidence" value="ECO:0007669"/>
    <property type="project" value="TreeGrafter"/>
</dbReference>
<protein>
    <recommendedName>
        <fullName evidence="3">Alanine--tRNA ligase</fullName>
        <ecNumber evidence="2">6.1.1.7</ecNumber>
    </recommendedName>
</protein>
<feature type="binding site" evidence="14">
    <location>
        <position position="608"/>
    </location>
    <ligand>
        <name>Zn(2+)</name>
        <dbReference type="ChEBI" id="CHEBI:29105"/>
    </ligand>
</feature>
<keyword evidence="6 14" id="KW-0479">Metal-binding</keyword>
<name>A0A077ZF15_TRITR</name>
<dbReference type="NCBIfam" id="TIGR00344">
    <property type="entry name" value="alaS"/>
    <property type="match status" value="1"/>
</dbReference>
<dbReference type="GO" id="GO:0004813">
    <property type="term" value="F:alanine-tRNA ligase activity"/>
    <property type="evidence" value="ECO:0007669"/>
    <property type="project" value="UniProtKB-UniRule"/>
</dbReference>
<evidence type="ECO:0000259" key="16">
    <source>
        <dbReference type="PROSITE" id="PS50860"/>
    </source>
</evidence>
<dbReference type="HAMAP" id="MF_00036_B">
    <property type="entry name" value="Ala_tRNA_synth_B"/>
    <property type="match status" value="1"/>
</dbReference>
<feature type="binding site" evidence="14">
    <location>
        <position position="612"/>
    </location>
    <ligand>
        <name>Zn(2+)</name>
        <dbReference type="ChEBI" id="CHEBI:29105"/>
    </ligand>
</feature>
<comment type="catalytic activity">
    <reaction evidence="13 14">
        <text>tRNA(Ala) + L-alanine + ATP = L-alanyl-tRNA(Ala) + AMP + diphosphate</text>
        <dbReference type="Rhea" id="RHEA:12540"/>
        <dbReference type="Rhea" id="RHEA-COMP:9657"/>
        <dbReference type="Rhea" id="RHEA-COMP:9923"/>
        <dbReference type="ChEBI" id="CHEBI:30616"/>
        <dbReference type="ChEBI" id="CHEBI:33019"/>
        <dbReference type="ChEBI" id="CHEBI:57972"/>
        <dbReference type="ChEBI" id="CHEBI:78442"/>
        <dbReference type="ChEBI" id="CHEBI:78497"/>
        <dbReference type="ChEBI" id="CHEBI:456215"/>
        <dbReference type="EC" id="6.1.1.7"/>
    </reaction>
</comment>
<dbReference type="InterPro" id="IPR009000">
    <property type="entry name" value="Transl_B-barrel_sf"/>
</dbReference>
<evidence type="ECO:0000313" key="18">
    <source>
        <dbReference type="Proteomes" id="UP000030665"/>
    </source>
</evidence>
<dbReference type="InterPro" id="IPR018163">
    <property type="entry name" value="Thr/Ala-tRNA-synth_IIc_edit"/>
</dbReference>
<keyword evidence="10 14" id="KW-0694">RNA-binding</keyword>
<dbReference type="InterPro" id="IPR018165">
    <property type="entry name" value="Ala-tRNA-synth_IIc_core"/>
</dbReference>
<dbReference type="GO" id="GO:0006419">
    <property type="term" value="P:alanyl-tRNA aminoacylation"/>
    <property type="evidence" value="ECO:0007669"/>
    <property type="project" value="InterPro"/>
</dbReference>
<dbReference type="GO" id="GO:0005739">
    <property type="term" value="C:mitochondrion"/>
    <property type="evidence" value="ECO:0007669"/>
    <property type="project" value="TreeGrafter"/>
</dbReference>
<dbReference type="Pfam" id="PF01411">
    <property type="entry name" value="tRNA-synt_2c"/>
    <property type="match status" value="1"/>
</dbReference>
<feature type="binding site" evidence="14">
    <location>
        <position position="724"/>
    </location>
    <ligand>
        <name>Zn(2+)</name>
        <dbReference type="ChEBI" id="CHEBI:29105"/>
    </ligand>
</feature>
<dbReference type="PANTHER" id="PTHR11777">
    <property type="entry name" value="ALANYL-TRNA SYNTHETASE"/>
    <property type="match status" value="1"/>
</dbReference>
<reference evidence="17" key="2">
    <citation type="submission" date="2014-03" db="EMBL/GenBank/DDBJ databases">
        <title>The whipworm genome and dual-species transcriptomics of an intimate host-pathogen interaction.</title>
        <authorList>
            <person name="Foth B.J."/>
            <person name="Tsai I.J."/>
            <person name="Reid A.J."/>
            <person name="Bancroft A.J."/>
            <person name="Nichol S."/>
            <person name="Tracey A."/>
            <person name="Holroyd N."/>
            <person name="Cotton J.A."/>
            <person name="Stanley E.J."/>
            <person name="Zarowiecki M."/>
            <person name="Liu J.Z."/>
            <person name="Huckvale T."/>
            <person name="Cooper P.J."/>
            <person name="Grencis R.K."/>
            <person name="Berriman M."/>
        </authorList>
    </citation>
    <scope>NUCLEOTIDE SEQUENCE [LARGE SCALE GENOMIC DNA]</scope>
</reference>
<comment type="subunit">
    <text evidence="14">Monomer.</text>
</comment>
<reference evidence="17" key="1">
    <citation type="submission" date="2014-01" db="EMBL/GenBank/DDBJ databases">
        <authorList>
            <person name="Aslett M."/>
        </authorList>
    </citation>
    <scope>NUCLEOTIDE SEQUENCE</scope>
</reference>
<dbReference type="Gene3D" id="3.10.310.40">
    <property type="match status" value="1"/>
</dbReference>
<dbReference type="STRING" id="36087.A0A077ZF15"/>
<dbReference type="PRINTS" id="PR00980">
    <property type="entry name" value="TRNASYNTHALA"/>
</dbReference>
<dbReference type="Gene3D" id="2.40.30.130">
    <property type="match status" value="1"/>
</dbReference>
<evidence type="ECO:0000256" key="9">
    <source>
        <dbReference type="ARBA" id="ARBA00022840"/>
    </source>
</evidence>
<evidence type="ECO:0000256" key="7">
    <source>
        <dbReference type="ARBA" id="ARBA00022741"/>
    </source>
</evidence>
<evidence type="ECO:0000256" key="13">
    <source>
        <dbReference type="ARBA" id="ARBA00048300"/>
    </source>
</evidence>
<feature type="coiled-coil region" evidence="15">
    <location>
        <begin position="817"/>
        <end position="844"/>
    </location>
</feature>
<evidence type="ECO:0000256" key="14">
    <source>
        <dbReference type="HAMAP-Rule" id="MF_03133"/>
    </source>
</evidence>
<dbReference type="FunFam" id="3.30.930.10:FF:000011">
    <property type="entry name" value="Alanine--tRNA ligase, cytoplasmic"/>
    <property type="match status" value="1"/>
</dbReference>
<dbReference type="EMBL" id="HG806267">
    <property type="protein sequence ID" value="CDW58118.1"/>
    <property type="molecule type" value="Genomic_DNA"/>
</dbReference>
<keyword evidence="18" id="KW-1185">Reference proteome</keyword>
<keyword evidence="15" id="KW-0175">Coiled coil</keyword>
<dbReference type="SMART" id="SM00863">
    <property type="entry name" value="tRNA_SAD"/>
    <property type="match status" value="1"/>
</dbReference>
<dbReference type="Gene3D" id="3.30.930.10">
    <property type="entry name" value="Bira Bifunctional Protein, Domain 2"/>
    <property type="match status" value="1"/>
</dbReference>
<dbReference type="GO" id="GO:0008270">
    <property type="term" value="F:zinc ion binding"/>
    <property type="evidence" value="ECO:0007669"/>
    <property type="project" value="UniProtKB-UniRule"/>
</dbReference>
<dbReference type="SUPFAM" id="SSF55681">
    <property type="entry name" value="Class II aaRS and biotin synthetases"/>
    <property type="match status" value="1"/>
</dbReference>
<comment type="cofactor">
    <cofactor evidence="14">
        <name>Zn(2+)</name>
        <dbReference type="ChEBI" id="CHEBI:29105"/>
    </cofactor>
    <text evidence="14">Binds 1 zinc ion per subunit.</text>
</comment>
<feature type="binding site" evidence="14">
    <location>
        <position position="728"/>
    </location>
    <ligand>
        <name>Zn(2+)</name>
        <dbReference type="ChEBI" id="CHEBI:29105"/>
    </ligand>
</feature>
<evidence type="ECO:0000256" key="8">
    <source>
        <dbReference type="ARBA" id="ARBA00022833"/>
    </source>
</evidence>
<evidence type="ECO:0000256" key="10">
    <source>
        <dbReference type="ARBA" id="ARBA00022884"/>
    </source>
</evidence>
<dbReference type="InterPro" id="IPR045864">
    <property type="entry name" value="aa-tRNA-synth_II/BPL/LPL"/>
</dbReference>
<evidence type="ECO:0000256" key="6">
    <source>
        <dbReference type="ARBA" id="ARBA00022723"/>
    </source>
</evidence>
<dbReference type="SUPFAM" id="SSF50447">
    <property type="entry name" value="Translation proteins"/>
    <property type="match status" value="1"/>
</dbReference>
<dbReference type="InterPro" id="IPR018162">
    <property type="entry name" value="Ala-tRNA-ligase_IIc_anticod-bd"/>
</dbReference>
<dbReference type="PROSITE" id="PS50860">
    <property type="entry name" value="AA_TRNA_LIGASE_II_ALA"/>
    <property type="match status" value="1"/>
</dbReference>
<keyword evidence="5 14" id="KW-0436">Ligase</keyword>
<keyword evidence="11 14" id="KW-0648">Protein biosynthesis</keyword>
<dbReference type="GO" id="GO:0000049">
    <property type="term" value="F:tRNA binding"/>
    <property type="evidence" value="ECO:0007669"/>
    <property type="project" value="UniProtKB-KW"/>
</dbReference>
<comment type="domain">
    <text evidence="14">Consists of three domains; the N-terminal catalytic domain, the editing domain and the C-terminal C-Ala domain. The editing domain removes incorrectly charged amino acids, while the C-Ala domain, along with tRNA(Ala), serves as a bridge to cooperatively bring together the editing and aminoacylation centers thus stimulating deacylation of misacylated tRNAs.</text>
</comment>
<dbReference type="Gene3D" id="3.30.980.10">
    <property type="entry name" value="Threonyl-trna Synthetase, Chain A, domain 2"/>
    <property type="match status" value="1"/>
</dbReference>
<evidence type="ECO:0000256" key="5">
    <source>
        <dbReference type="ARBA" id="ARBA00022598"/>
    </source>
</evidence>
<dbReference type="OrthoDB" id="2423964at2759"/>
<comment type="similarity">
    <text evidence="1">Belongs to the class-II aminoacyl-tRNA synthetase family. Alax-L subfamily.</text>
</comment>
<dbReference type="SUPFAM" id="SSF101353">
    <property type="entry name" value="Putative anticodon-binding domain of alanyl-tRNA synthetase (AlaRS)"/>
    <property type="match status" value="1"/>
</dbReference>
<dbReference type="PANTHER" id="PTHR11777:SF9">
    <property type="entry name" value="ALANINE--TRNA LIGASE, CYTOPLASMIC"/>
    <property type="match status" value="1"/>
</dbReference>
<evidence type="ECO:0000256" key="12">
    <source>
        <dbReference type="ARBA" id="ARBA00023146"/>
    </source>
</evidence>
<dbReference type="EC" id="6.1.1.7" evidence="2"/>
<evidence type="ECO:0000256" key="15">
    <source>
        <dbReference type="SAM" id="Coils"/>
    </source>
</evidence>